<proteinExistence type="predicted"/>
<evidence type="ECO:0000256" key="7">
    <source>
        <dbReference type="SAM" id="MobiDB-lite"/>
    </source>
</evidence>
<dbReference type="InterPro" id="IPR001138">
    <property type="entry name" value="Zn2Cys6_DnaBD"/>
</dbReference>
<dbReference type="SUPFAM" id="SSF57701">
    <property type="entry name" value="Zn2/Cys6 DNA-binding domain"/>
    <property type="match status" value="1"/>
</dbReference>
<gene>
    <name evidence="9" type="ORF">BDW59DRAFT_172346</name>
</gene>
<accession>A0ABR4ICL7</accession>
<keyword evidence="3" id="KW-0805">Transcription regulation</keyword>
<sequence>MSDGSQQKVAVTRNKRSCNRCKERKVRCDRNSPCSVCVKAGDLLCTFPGPKRAPRTLNRPPVGQLLARLTELEAEVQQLRSKHHESDEDEDEQHSSKSPTPFGLPKGGFLGHSNPSWSHDSFRQYYLQPLQIEVLWRIYHKRVAPLIDASQGLDIDPAGEALLVSVCFAAVVSLDPDQLQSELGLEYHKAKRAYELAVDQALSRADFVKSPGIVTLQAAVLYLLCARVDGDTRLVWAEAAVKTGLSPFDTEICRRLWWHICILDMLCSEDQGVDMQIRPGTFDAQFPFNINGDELEPLMLELPPGEKGFTDITLCIVTCFMIKEVHLSPQPLNPATSLEDRENQIKSVGKALHEQYLNHFNLRVPIHWVAATITRLHLSKAWVLVHSQLASSDPGDPQSQYKDLVFRTAVEIVEFAYFLQTNDVTAQWGWLCRSYKQKEAISYILDELSSRPLGPETARAWEVVTKITSLWRQGPTTGTGERQSAIPMCGLAGDPCIGERVNPESWNETSMPEQVTSHRDISGSYRNPCTLAWLQGIWPYQDMDES</sequence>
<evidence type="ECO:0000313" key="9">
    <source>
        <dbReference type="EMBL" id="KAL2825485.1"/>
    </source>
</evidence>
<organism evidence="9 10">
    <name type="scientific">Aspergillus cavernicola</name>
    <dbReference type="NCBI Taxonomy" id="176166"/>
    <lineage>
        <taxon>Eukaryota</taxon>
        <taxon>Fungi</taxon>
        <taxon>Dikarya</taxon>
        <taxon>Ascomycota</taxon>
        <taxon>Pezizomycotina</taxon>
        <taxon>Eurotiomycetes</taxon>
        <taxon>Eurotiomycetidae</taxon>
        <taxon>Eurotiales</taxon>
        <taxon>Aspergillaceae</taxon>
        <taxon>Aspergillus</taxon>
        <taxon>Aspergillus subgen. Nidulantes</taxon>
    </lineage>
</organism>
<protein>
    <recommendedName>
        <fullName evidence="8">Zn(2)-C6 fungal-type domain-containing protein</fullName>
    </recommendedName>
</protein>
<keyword evidence="6" id="KW-0539">Nucleus</keyword>
<evidence type="ECO:0000259" key="8">
    <source>
        <dbReference type="PROSITE" id="PS50048"/>
    </source>
</evidence>
<dbReference type="PANTHER" id="PTHR31001:SF50">
    <property type="entry name" value="ZN(II)2CYS6 TRANSCRIPTION FACTOR (EUROFUNG)"/>
    <property type="match status" value="1"/>
</dbReference>
<keyword evidence="2" id="KW-0479">Metal-binding</keyword>
<comment type="subcellular location">
    <subcellularLocation>
        <location evidence="1">Nucleus</location>
    </subcellularLocation>
</comment>
<dbReference type="PANTHER" id="PTHR31001">
    <property type="entry name" value="UNCHARACTERIZED TRANSCRIPTIONAL REGULATORY PROTEIN"/>
    <property type="match status" value="1"/>
</dbReference>
<name>A0ABR4ICL7_9EURO</name>
<evidence type="ECO:0000256" key="2">
    <source>
        <dbReference type="ARBA" id="ARBA00022723"/>
    </source>
</evidence>
<dbReference type="Gene3D" id="4.10.240.10">
    <property type="entry name" value="Zn(2)-C6 fungal-type DNA-binding domain"/>
    <property type="match status" value="1"/>
</dbReference>
<keyword evidence="10" id="KW-1185">Reference proteome</keyword>
<dbReference type="PROSITE" id="PS00463">
    <property type="entry name" value="ZN2_CY6_FUNGAL_1"/>
    <property type="match status" value="1"/>
</dbReference>
<feature type="domain" description="Zn(2)-C6 fungal-type" evidence="8">
    <location>
        <begin position="17"/>
        <end position="47"/>
    </location>
</feature>
<evidence type="ECO:0000256" key="6">
    <source>
        <dbReference type="ARBA" id="ARBA00023242"/>
    </source>
</evidence>
<dbReference type="CDD" id="cd12148">
    <property type="entry name" value="fungal_TF_MHR"/>
    <property type="match status" value="1"/>
</dbReference>
<evidence type="ECO:0000256" key="3">
    <source>
        <dbReference type="ARBA" id="ARBA00023015"/>
    </source>
</evidence>
<evidence type="ECO:0000256" key="1">
    <source>
        <dbReference type="ARBA" id="ARBA00004123"/>
    </source>
</evidence>
<dbReference type="Pfam" id="PF00172">
    <property type="entry name" value="Zn_clus"/>
    <property type="match status" value="1"/>
</dbReference>
<feature type="region of interest" description="Disordered" evidence="7">
    <location>
        <begin position="76"/>
        <end position="105"/>
    </location>
</feature>
<dbReference type="InterPro" id="IPR036864">
    <property type="entry name" value="Zn2-C6_fun-type_DNA-bd_sf"/>
</dbReference>
<evidence type="ECO:0000256" key="4">
    <source>
        <dbReference type="ARBA" id="ARBA00023125"/>
    </source>
</evidence>
<reference evidence="9 10" key="1">
    <citation type="submission" date="2024-07" db="EMBL/GenBank/DDBJ databases">
        <title>Section-level genome sequencing and comparative genomics of Aspergillus sections Usti and Cavernicolus.</title>
        <authorList>
            <consortium name="Lawrence Berkeley National Laboratory"/>
            <person name="Nybo J.L."/>
            <person name="Vesth T.C."/>
            <person name="Theobald S."/>
            <person name="Frisvad J.C."/>
            <person name="Larsen T.O."/>
            <person name="Kjaerboelling I."/>
            <person name="Rothschild-Mancinelli K."/>
            <person name="Lyhne E.K."/>
            <person name="Kogle M.E."/>
            <person name="Barry K."/>
            <person name="Clum A."/>
            <person name="Na H."/>
            <person name="Ledsgaard L."/>
            <person name="Lin J."/>
            <person name="Lipzen A."/>
            <person name="Kuo A."/>
            <person name="Riley R."/>
            <person name="Mondo S."/>
            <person name="LaButti K."/>
            <person name="Haridas S."/>
            <person name="Pangalinan J."/>
            <person name="Salamov A.A."/>
            <person name="Simmons B.A."/>
            <person name="Magnuson J.K."/>
            <person name="Chen J."/>
            <person name="Drula E."/>
            <person name="Henrissat B."/>
            <person name="Wiebenga A."/>
            <person name="Lubbers R.J."/>
            <person name="Gomes A.C."/>
            <person name="Makela M.R."/>
            <person name="Stajich J."/>
            <person name="Grigoriev I.V."/>
            <person name="Mortensen U.H."/>
            <person name="De vries R.P."/>
            <person name="Baker S.E."/>
            <person name="Andersen M.R."/>
        </authorList>
    </citation>
    <scope>NUCLEOTIDE SEQUENCE [LARGE SCALE GENOMIC DNA]</scope>
    <source>
        <strain evidence="9 10">CBS 600.67</strain>
    </source>
</reference>
<keyword evidence="5" id="KW-0804">Transcription</keyword>
<evidence type="ECO:0000256" key="5">
    <source>
        <dbReference type="ARBA" id="ARBA00023163"/>
    </source>
</evidence>
<dbReference type="InterPro" id="IPR050613">
    <property type="entry name" value="Sec_Metabolite_Reg"/>
</dbReference>
<dbReference type="PROSITE" id="PS50048">
    <property type="entry name" value="ZN2_CY6_FUNGAL_2"/>
    <property type="match status" value="1"/>
</dbReference>
<dbReference type="EMBL" id="JBFXLS010000036">
    <property type="protein sequence ID" value="KAL2825485.1"/>
    <property type="molecule type" value="Genomic_DNA"/>
</dbReference>
<comment type="caution">
    <text evidence="9">The sequence shown here is derived from an EMBL/GenBank/DDBJ whole genome shotgun (WGS) entry which is preliminary data.</text>
</comment>
<dbReference type="Proteomes" id="UP001610335">
    <property type="component" value="Unassembled WGS sequence"/>
</dbReference>
<evidence type="ECO:0000313" key="10">
    <source>
        <dbReference type="Proteomes" id="UP001610335"/>
    </source>
</evidence>
<dbReference type="CDD" id="cd00067">
    <property type="entry name" value="GAL4"/>
    <property type="match status" value="1"/>
</dbReference>
<keyword evidence="4" id="KW-0238">DNA-binding</keyword>
<dbReference type="SMART" id="SM00066">
    <property type="entry name" value="GAL4"/>
    <property type="match status" value="1"/>
</dbReference>